<feature type="domain" description="SWIM-type" evidence="4">
    <location>
        <begin position="118"/>
        <end position="150"/>
    </location>
</feature>
<dbReference type="CDD" id="cd16494">
    <property type="entry name" value="RING-CH-C4HC3_ZSWM2"/>
    <property type="match status" value="1"/>
</dbReference>
<keyword evidence="1" id="KW-0479">Metal-binding</keyword>
<keyword evidence="1" id="KW-0863">Zinc-finger</keyword>
<feature type="compositionally biased region" description="Low complexity" evidence="2">
    <location>
        <begin position="25"/>
        <end position="36"/>
    </location>
</feature>
<organism evidence="5 6">
    <name type="scientific">Mycena chlorophos</name>
    <name type="common">Agaric fungus</name>
    <name type="synonym">Agaricus chlorophos</name>
    <dbReference type="NCBI Taxonomy" id="658473"/>
    <lineage>
        <taxon>Eukaryota</taxon>
        <taxon>Fungi</taxon>
        <taxon>Dikarya</taxon>
        <taxon>Basidiomycota</taxon>
        <taxon>Agaricomycotina</taxon>
        <taxon>Agaricomycetes</taxon>
        <taxon>Agaricomycetidae</taxon>
        <taxon>Agaricales</taxon>
        <taxon>Marasmiineae</taxon>
        <taxon>Mycenaceae</taxon>
        <taxon>Mycena</taxon>
    </lineage>
</organism>
<sequence>MVRQKRTLADLDVAAPPPATKKARTTAGATAGPSTTYPIEPAPPPKAKRSRKKAAAGDAEDAPAPEKRLARFKSSCPQNISERVGRVMSQRFFMVDRAREGEELKEEFKVLGSTGNIYTVTIQHLPSCDCPDARKGNHCKHILFVFLKVLQVPQSWGHWYQKALLTTELQEIFSRAPIAPNAVANPRVRAAYAAAVGKPLSSNPAGGSSSKAAAAEPEQKKRMPGEDDDCPICYDGMHNVPEKQLVFCETCGNAVHKECFGQWQNTSLTQNKPLTCIYCRSNWPQPSGGASGSGAGGRAAVNEGYVNLAGVAGVDSVRDTTTYYDGPRRGQSYYGGYGRYGYRGRYGYDLDYEDDGY</sequence>
<dbReference type="Proteomes" id="UP000613580">
    <property type="component" value="Unassembled WGS sequence"/>
</dbReference>
<dbReference type="PANTHER" id="PTHR21540:SF0">
    <property type="entry name" value="PHD FAMILY PROTEIN"/>
    <property type="match status" value="1"/>
</dbReference>
<dbReference type="GO" id="GO:0061630">
    <property type="term" value="F:ubiquitin protein ligase activity"/>
    <property type="evidence" value="ECO:0007669"/>
    <property type="project" value="InterPro"/>
</dbReference>
<keyword evidence="1" id="KW-0862">Zinc</keyword>
<dbReference type="PANTHER" id="PTHR21540">
    <property type="entry name" value="RING FINGER AND SWIM DOMAIN-CONTAINING PROTEIN 2"/>
    <property type="match status" value="1"/>
</dbReference>
<evidence type="ECO:0000259" key="3">
    <source>
        <dbReference type="PROSITE" id="PS50089"/>
    </source>
</evidence>
<dbReference type="InterPro" id="IPR007527">
    <property type="entry name" value="Znf_SWIM"/>
</dbReference>
<feature type="compositionally biased region" description="Low complexity" evidence="2">
    <location>
        <begin position="200"/>
        <end position="215"/>
    </location>
</feature>
<feature type="domain" description="RING-type" evidence="3">
    <location>
        <begin position="230"/>
        <end position="280"/>
    </location>
</feature>
<evidence type="ECO:0000313" key="6">
    <source>
        <dbReference type="Proteomes" id="UP000613580"/>
    </source>
</evidence>
<reference evidence="5" key="1">
    <citation type="submission" date="2020-05" db="EMBL/GenBank/DDBJ databases">
        <title>Mycena genomes resolve the evolution of fungal bioluminescence.</title>
        <authorList>
            <person name="Tsai I.J."/>
        </authorList>
    </citation>
    <scope>NUCLEOTIDE SEQUENCE</scope>
    <source>
        <strain evidence="5">110903Hualien_Pintung</strain>
    </source>
</reference>
<evidence type="ECO:0000256" key="2">
    <source>
        <dbReference type="SAM" id="MobiDB-lite"/>
    </source>
</evidence>
<dbReference type="GO" id="GO:0008270">
    <property type="term" value="F:zinc ion binding"/>
    <property type="evidence" value="ECO:0007669"/>
    <property type="project" value="UniProtKB-KW"/>
</dbReference>
<dbReference type="PROSITE" id="PS50966">
    <property type="entry name" value="ZF_SWIM"/>
    <property type="match status" value="1"/>
</dbReference>
<accession>A0A8H6TJA9</accession>
<evidence type="ECO:0000256" key="1">
    <source>
        <dbReference type="PROSITE-ProRule" id="PRU00175"/>
    </source>
</evidence>
<dbReference type="SUPFAM" id="SSF57850">
    <property type="entry name" value="RING/U-box"/>
    <property type="match status" value="1"/>
</dbReference>
<proteinExistence type="predicted"/>
<feature type="region of interest" description="Disordered" evidence="2">
    <location>
        <begin position="200"/>
        <end position="225"/>
    </location>
</feature>
<dbReference type="InterPro" id="IPR039903">
    <property type="entry name" value="Zswim2"/>
</dbReference>
<dbReference type="InterPro" id="IPR001841">
    <property type="entry name" value="Znf_RING"/>
</dbReference>
<dbReference type="Pfam" id="PF04434">
    <property type="entry name" value="SWIM"/>
    <property type="match status" value="1"/>
</dbReference>
<dbReference type="Gene3D" id="3.30.40.10">
    <property type="entry name" value="Zinc/RING finger domain, C3HC4 (zinc finger)"/>
    <property type="match status" value="1"/>
</dbReference>
<dbReference type="PROSITE" id="PS50089">
    <property type="entry name" value="ZF_RING_2"/>
    <property type="match status" value="1"/>
</dbReference>
<protein>
    <submittedName>
        <fullName evidence="5">Uncharacterized protein</fullName>
    </submittedName>
</protein>
<evidence type="ECO:0000259" key="4">
    <source>
        <dbReference type="PROSITE" id="PS50966"/>
    </source>
</evidence>
<dbReference type="EMBL" id="JACAZE010000005">
    <property type="protein sequence ID" value="KAF7316765.1"/>
    <property type="molecule type" value="Genomic_DNA"/>
</dbReference>
<comment type="caution">
    <text evidence="5">The sequence shown here is derived from an EMBL/GenBank/DDBJ whole genome shotgun (WGS) entry which is preliminary data.</text>
</comment>
<gene>
    <name evidence="5" type="ORF">HMN09_00409600</name>
</gene>
<dbReference type="AlphaFoldDB" id="A0A8H6TJA9"/>
<evidence type="ECO:0000313" key="5">
    <source>
        <dbReference type="EMBL" id="KAF7316765.1"/>
    </source>
</evidence>
<feature type="region of interest" description="Disordered" evidence="2">
    <location>
        <begin position="1"/>
        <end position="73"/>
    </location>
</feature>
<name>A0A8H6TJA9_MYCCL</name>
<dbReference type="OrthoDB" id="2122982at2759"/>
<keyword evidence="6" id="KW-1185">Reference proteome</keyword>
<dbReference type="InterPro" id="IPR013083">
    <property type="entry name" value="Znf_RING/FYVE/PHD"/>
</dbReference>